<gene>
    <name evidence="7" type="ORF">ENT80_01445</name>
</gene>
<dbReference type="PANTHER" id="PTHR33841:SF5">
    <property type="entry name" value="DNA METHYLASE (MODIFICATION METHYLASE) (METHYLTRANSFERASE)-RELATED"/>
    <property type="match status" value="1"/>
</dbReference>
<dbReference type="InterPro" id="IPR029063">
    <property type="entry name" value="SAM-dependent_MTases_sf"/>
</dbReference>
<sequence length="1115" mass="127220">MERVRPKPKKPAKVKGTASAVDPLGFWLSLDFTRPERSYNPEVKAFLASLLKYPPEKVVTEDRQGGGYPDLVLLTPQGDPWVVGDFKKEDRFITDPRDNEALWQDKRKYVTGLTRYVLFLTPRYLQLRNAKGEILHTLDLTHETTDTLREKLESILWEEAEHKNLWQTLVRGELPYAYLLLDERGTAKLQEDLKASFAELLAAAERALVALEKRYWEYRARLEDATKQLQGVQEDTQRRVLARIEGEYPERLKALFERHLPRFADQYGREVEGPEAPTNPRIREAFAADSAAALIARVLFLRFLEDLGLTKRRITNGGPERWREFVEFLTDRATTLMQVVSLDLAQKHPEPFAEETFAWILETNGELDQALQRLLLRVNAYDFSGLSEEILGDIYQSFLPPDKRKRLGEFYTPKEVVDLILQETVLAHPGEYPRVLDPACGSGSFLVRYLHHRVEDARRRGVSLDPEALGESIWGFDLNPFASYISAFQLLWGLLRLDPKGEHRVHVHNLNSLLDDRDVAQVIGEEHLTEGERARDMGEWDYVVGNPPYIRAERAKYGPTLQKLYEEVWGQNGDTGLLFLWRALRGSGATGKPWVRKGGKLGMVVSGGYASSEAAAPVWSLLWPGKGYALRKLVWLEFVEEGGKQKPIWDAARVPMVLIVERTPAGPGDMVEHWVPSSWPKTPAAHEVARIPYGDFFDERVNPALRENREAGDLYGEYLLPLLKEGDIPLLRKLYPGGDRYVPLKETMITQRTRDRRSKPFWWTYGVQRGGVEATEEPTGAKPVPVIAGRGLAVAYPGEPVGYVDLEAVQKRPYGKLSLWGNENTPETYLVVANIALAPFGALVTKREDEAAPVPLDTLIVGVPKENLGEALAAYLNSSLARWYYLLRLRSGVIQGYFAHIYPRTLEALPWPKDADRHTLGRLAVLYQELEHLAQVSRDNPRAWLLAEVERRIKDQAGYRLSAPGFGLSFVEWQGAPSMEELVLEGTVLQAGLFNRLDLKDPDLARFVYLMLTSTEAERVASGELQRLFVPTDYKDLLAVYEEKERAFSEVREAFFRTLAELDEAVFDLFGLTEEERRHILERLSAFPLDRLRPRYPWEVGRVRPLKAYTEDRFR</sequence>
<dbReference type="GO" id="GO:0008170">
    <property type="term" value="F:N-methyltransferase activity"/>
    <property type="evidence" value="ECO:0007669"/>
    <property type="project" value="InterPro"/>
</dbReference>
<feature type="domain" description="DNA methylase adenine-specific" evidence="6">
    <location>
        <begin position="388"/>
        <end position="552"/>
    </location>
</feature>
<evidence type="ECO:0000256" key="4">
    <source>
        <dbReference type="ARBA" id="ARBA00022747"/>
    </source>
</evidence>
<keyword evidence="5" id="KW-0175">Coiled coil</keyword>
<evidence type="ECO:0000259" key="6">
    <source>
        <dbReference type="Pfam" id="PF02384"/>
    </source>
</evidence>
<dbReference type="PROSITE" id="PS00092">
    <property type="entry name" value="N6_MTASE"/>
    <property type="match status" value="1"/>
</dbReference>
<feature type="coiled-coil region" evidence="5">
    <location>
        <begin position="194"/>
        <end position="235"/>
    </location>
</feature>
<keyword evidence="3" id="KW-0949">S-adenosyl-L-methionine</keyword>
<accession>A0A7V4EGW5</accession>
<dbReference type="GO" id="GO:0032259">
    <property type="term" value="P:methylation"/>
    <property type="evidence" value="ECO:0007669"/>
    <property type="project" value="UniProtKB-KW"/>
</dbReference>
<proteinExistence type="predicted"/>
<keyword evidence="1 7" id="KW-0489">Methyltransferase</keyword>
<dbReference type="InterPro" id="IPR002052">
    <property type="entry name" value="DNA_methylase_N6_adenine_CS"/>
</dbReference>
<protein>
    <submittedName>
        <fullName evidence="7">SAM-dependent DNA methyltransferase</fullName>
    </submittedName>
</protein>
<dbReference type="InterPro" id="IPR003356">
    <property type="entry name" value="DNA_methylase_A-5"/>
</dbReference>
<dbReference type="GO" id="GO:0009007">
    <property type="term" value="F:site-specific DNA-methyltransferase (adenine-specific) activity"/>
    <property type="evidence" value="ECO:0007669"/>
    <property type="project" value="UniProtKB-EC"/>
</dbReference>
<name>A0A7V4EGW5_9DEIN</name>
<dbReference type="SUPFAM" id="SSF53335">
    <property type="entry name" value="S-adenosyl-L-methionine-dependent methyltransferases"/>
    <property type="match status" value="1"/>
</dbReference>
<evidence type="ECO:0000256" key="2">
    <source>
        <dbReference type="ARBA" id="ARBA00022679"/>
    </source>
</evidence>
<reference evidence="7" key="1">
    <citation type="journal article" date="2020" name="mSystems">
        <title>Genome- and Community-Level Interaction Insights into Carbon Utilization and Element Cycling Functions of Hydrothermarchaeota in Hydrothermal Sediment.</title>
        <authorList>
            <person name="Zhou Z."/>
            <person name="Liu Y."/>
            <person name="Xu W."/>
            <person name="Pan J."/>
            <person name="Luo Z.H."/>
            <person name="Li M."/>
        </authorList>
    </citation>
    <scope>NUCLEOTIDE SEQUENCE [LARGE SCALE GENOMIC DNA]</scope>
    <source>
        <strain evidence="7">SpSt-611</strain>
    </source>
</reference>
<keyword evidence="4" id="KW-0680">Restriction system</keyword>
<dbReference type="PANTHER" id="PTHR33841">
    <property type="entry name" value="DNA METHYLTRANSFERASE YEEA-RELATED"/>
    <property type="match status" value="1"/>
</dbReference>
<comment type="caution">
    <text evidence="7">The sequence shown here is derived from an EMBL/GenBank/DDBJ whole genome shotgun (WGS) entry which is preliminary data.</text>
</comment>
<evidence type="ECO:0000256" key="1">
    <source>
        <dbReference type="ARBA" id="ARBA00022603"/>
    </source>
</evidence>
<dbReference type="AlphaFoldDB" id="A0A7V4EGW5"/>
<evidence type="ECO:0000256" key="3">
    <source>
        <dbReference type="ARBA" id="ARBA00022691"/>
    </source>
</evidence>
<dbReference type="Pfam" id="PF02384">
    <property type="entry name" value="N6_Mtase"/>
    <property type="match status" value="1"/>
</dbReference>
<dbReference type="GO" id="GO:0009307">
    <property type="term" value="P:DNA restriction-modification system"/>
    <property type="evidence" value="ECO:0007669"/>
    <property type="project" value="UniProtKB-KW"/>
</dbReference>
<evidence type="ECO:0000256" key="5">
    <source>
        <dbReference type="SAM" id="Coils"/>
    </source>
</evidence>
<dbReference type="Gene3D" id="3.40.50.150">
    <property type="entry name" value="Vaccinia Virus protein VP39"/>
    <property type="match status" value="1"/>
</dbReference>
<organism evidence="7">
    <name type="scientific">Thermus tengchongensis</name>
    <dbReference type="NCBI Taxonomy" id="1214928"/>
    <lineage>
        <taxon>Bacteria</taxon>
        <taxon>Thermotogati</taxon>
        <taxon>Deinococcota</taxon>
        <taxon>Deinococci</taxon>
        <taxon>Thermales</taxon>
        <taxon>Thermaceae</taxon>
        <taxon>Thermus</taxon>
    </lineage>
</organism>
<dbReference type="InterPro" id="IPR050953">
    <property type="entry name" value="N4_N6_ade-DNA_methylase"/>
</dbReference>
<dbReference type="GO" id="GO:0003677">
    <property type="term" value="F:DNA binding"/>
    <property type="evidence" value="ECO:0007669"/>
    <property type="project" value="InterPro"/>
</dbReference>
<evidence type="ECO:0000313" key="7">
    <source>
        <dbReference type="EMBL" id="HGN84830.1"/>
    </source>
</evidence>
<dbReference type="EMBL" id="DTAB01000085">
    <property type="protein sequence ID" value="HGN84830.1"/>
    <property type="molecule type" value="Genomic_DNA"/>
</dbReference>
<dbReference type="PRINTS" id="PR00507">
    <property type="entry name" value="N12N6MTFRASE"/>
</dbReference>
<keyword evidence="2 7" id="KW-0808">Transferase</keyword>